<keyword evidence="1" id="KW-0472">Membrane</keyword>
<keyword evidence="1" id="KW-0812">Transmembrane</keyword>
<dbReference type="EMBL" id="FPHM01000327">
    <property type="protein sequence ID" value="SFV71897.1"/>
    <property type="molecule type" value="Genomic_DNA"/>
</dbReference>
<proteinExistence type="predicted"/>
<dbReference type="InterPro" id="IPR002109">
    <property type="entry name" value="Glutaredoxin"/>
</dbReference>
<keyword evidence="1" id="KW-1133">Transmembrane helix</keyword>
<evidence type="ECO:0000313" key="3">
    <source>
        <dbReference type="EMBL" id="SFV71897.1"/>
    </source>
</evidence>
<feature type="domain" description="Glutaredoxin" evidence="2">
    <location>
        <begin position="160"/>
        <end position="207"/>
    </location>
</feature>
<feature type="transmembrane region" description="Helical" evidence="1">
    <location>
        <begin position="47"/>
        <end position="66"/>
    </location>
</feature>
<name>A0A1W1D1V7_9ZZZZ</name>
<organism evidence="3">
    <name type="scientific">hydrothermal vent metagenome</name>
    <dbReference type="NCBI Taxonomy" id="652676"/>
    <lineage>
        <taxon>unclassified sequences</taxon>
        <taxon>metagenomes</taxon>
        <taxon>ecological metagenomes</taxon>
    </lineage>
</organism>
<gene>
    <name evidence="3" type="ORF">MNB_SV-13-1235</name>
</gene>
<dbReference type="Gene3D" id="3.40.30.10">
    <property type="entry name" value="Glutaredoxin"/>
    <property type="match status" value="1"/>
</dbReference>
<dbReference type="AlphaFoldDB" id="A0A1W1D1V7"/>
<protein>
    <recommendedName>
        <fullName evidence="2">Glutaredoxin domain-containing protein</fullName>
    </recommendedName>
</protein>
<evidence type="ECO:0000256" key="1">
    <source>
        <dbReference type="SAM" id="Phobius"/>
    </source>
</evidence>
<feature type="transmembrane region" description="Helical" evidence="1">
    <location>
        <begin position="103"/>
        <end position="121"/>
    </location>
</feature>
<feature type="transmembrane region" description="Helical" evidence="1">
    <location>
        <begin position="78"/>
        <end position="97"/>
    </location>
</feature>
<dbReference type="Pfam" id="PF00462">
    <property type="entry name" value="Glutaredoxin"/>
    <property type="match status" value="1"/>
</dbReference>
<dbReference type="InterPro" id="IPR036249">
    <property type="entry name" value="Thioredoxin-like_sf"/>
</dbReference>
<reference evidence="3" key="1">
    <citation type="submission" date="2016-10" db="EMBL/GenBank/DDBJ databases">
        <authorList>
            <person name="de Groot N.N."/>
        </authorList>
    </citation>
    <scope>NUCLEOTIDE SEQUENCE</scope>
</reference>
<feature type="transmembrane region" description="Helical" evidence="1">
    <location>
        <begin position="126"/>
        <end position="146"/>
    </location>
</feature>
<sequence length="290" mass="32128">MKFFARVFLPFLLLAYIATETYLKLNNSSLCDATGCKLAGELLKFDAIYLNYFGLIGIFFLIVFGLKSFKSKFFESLFFIGIYTGIAFEATIISYQFIVNPEPCIFCLGILSSLLAIAFFASMKNFIFIVPAVLTIFAGLNTLNIAKNQSYINENGTYLIQSPTCSHCKKVKAYFSKNDVKYHSISVSEVNARNFLKFVNIASIPVLIEKTQTEIKILKGDKAIIAYFEKKKAPKEEVKIKEEVIQEPITQSSSLGLASGLPDFLAGGEDEGCGIVITEAPTCEGNVSEE</sequence>
<evidence type="ECO:0000259" key="2">
    <source>
        <dbReference type="Pfam" id="PF00462"/>
    </source>
</evidence>
<accession>A0A1W1D1V7</accession>
<dbReference type="SUPFAM" id="SSF52833">
    <property type="entry name" value="Thioredoxin-like"/>
    <property type="match status" value="1"/>
</dbReference>